<reference evidence="2" key="1">
    <citation type="submission" date="2020-11" db="EMBL/GenBank/DDBJ databases">
        <authorList>
            <consortium name="DOE Joint Genome Institute"/>
            <person name="Ahrendt S."/>
            <person name="Riley R."/>
            <person name="Andreopoulos W."/>
            <person name="Labutti K."/>
            <person name="Pangilinan J."/>
            <person name="Ruiz-Duenas F.J."/>
            <person name="Barrasa J.M."/>
            <person name="Sanchez-Garcia M."/>
            <person name="Camarero S."/>
            <person name="Miyauchi S."/>
            <person name="Serrano A."/>
            <person name="Linde D."/>
            <person name="Babiker R."/>
            <person name="Drula E."/>
            <person name="Ayuso-Fernandez I."/>
            <person name="Pacheco R."/>
            <person name="Padilla G."/>
            <person name="Ferreira P."/>
            <person name="Barriuso J."/>
            <person name="Kellner H."/>
            <person name="Castanera R."/>
            <person name="Alfaro M."/>
            <person name="Ramirez L."/>
            <person name="Pisabarro A.G."/>
            <person name="Kuo A."/>
            <person name="Tritt A."/>
            <person name="Lipzen A."/>
            <person name="He G."/>
            <person name="Yan M."/>
            <person name="Ng V."/>
            <person name="Cullen D."/>
            <person name="Martin F."/>
            <person name="Rosso M.-N."/>
            <person name="Henrissat B."/>
            <person name="Hibbett D."/>
            <person name="Martinez A.T."/>
            <person name="Grigoriev I.V."/>
        </authorList>
    </citation>
    <scope>NUCLEOTIDE SEQUENCE</scope>
    <source>
        <strain evidence="2">MF-IS2</strain>
    </source>
</reference>
<dbReference type="AlphaFoldDB" id="A0A9P5XDM0"/>
<evidence type="ECO:0000313" key="3">
    <source>
        <dbReference type="Proteomes" id="UP000807342"/>
    </source>
</evidence>
<dbReference type="Proteomes" id="UP000807342">
    <property type="component" value="Unassembled WGS sequence"/>
</dbReference>
<protein>
    <submittedName>
        <fullName evidence="2">Uncharacterized protein</fullName>
    </submittedName>
</protein>
<proteinExistence type="predicted"/>
<comment type="caution">
    <text evidence="2">The sequence shown here is derived from an EMBL/GenBank/DDBJ whole genome shotgun (WGS) entry which is preliminary data.</text>
</comment>
<gene>
    <name evidence="1" type="ORF">P691DRAFT_809737</name>
    <name evidence="2" type="ORF">P691DRAFT_812523</name>
</gene>
<dbReference type="EMBL" id="MU151541">
    <property type="protein sequence ID" value="KAF9442946.1"/>
    <property type="molecule type" value="Genomic_DNA"/>
</dbReference>
<keyword evidence="3" id="KW-1185">Reference proteome</keyword>
<dbReference type="EMBL" id="MU151130">
    <property type="protein sequence ID" value="KAF9449433.1"/>
    <property type="molecule type" value="Genomic_DNA"/>
</dbReference>
<evidence type="ECO:0000313" key="1">
    <source>
        <dbReference type="EMBL" id="KAF9442946.1"/>
    </source>
</evidence>
<accession>A0A9P5XDM0</accession>
<organism evidence="2 3">
    <name type="scientific">Macrolepiota fuliginosa MF-IS2</name>
    <dbReference type="NCBI Taxonomy" id="1400762"/>
    <lineage>
        <taxon>Eukaryota</taxon>
        <taxon>Fungi</taxon>
        <taxon>Dikarya</taxon>
        <taxon>Basidiomycota</taxon>
        <taxon>Agaricomycotina</taxon>
        <taxon>Agaricomycetes</taxon>
        <taxon>Agaricomycetidae</taxon>
        <taxon>Agaricales</taxon>
        <taxon>Agaricineae</taxon>
        <taxon>Agaricaceae</taxon>
        <taxon>Macrolepiota</taxon>
    </lineage>
</organism>
<name>A0A9P5XDM0_9AGAR</name>
<evidence type="ECO:0000313" key="2">
    <source>
        <dbReference type="EMBL" id="KAF9449433.1"/>
    </source>
</evidence>
<sequence>MRINKVRECRGRRPASVSHSFGAPVFHLRLTTCISDLDNLVGRLVFVLFIRSSKIS</sequence>